<evidence type="ECO:0000256" key="5">
    <source>
        <dbReference type="ARBA" id="ARBA00022741"/>
    </source>
</evidence>
<feature type="domain" description="Histidine kinase" evidence="10">
    <location>
        <begin position="180"/>
        <end position="387"/>
    </location>
</feature>
<evidence type="ECO:0000256" key="1">
    <source>
        <dbReference type="ARBA" id="ARBA00000085"/>
    </source>
</evidence>
<proteinExistence type="predicted"/>
<dbReference type="InterPro" id="IPR004358">
    <property type="entry name" value="Sig_transdc_His_kin-like_C"/>
</dbReference>
<dbReference type="SUPFAM" id="SSF47384">
    <property type="entry name" value="Homodimeric domain of signal transducing histidine kinase"/>
    <property type="match status" value="1"/>
</dbReference>
<evidence type="ECO:0000256" key="7">
    <source>
        <dbReference type="ARBA" id="ARBA00022840"/>
    </source>
</evidence>
<dbReference type="RefSeq" id="WP_090169710.1">
    <property type="nucleotide sequence ID" value="NZ_FOFB01000015.1"/>
</dbReference>
<dbReference type="AlphaFoldDB" id="A0A1H9IS62"/>
<dbReference type="Gene3D" id="1.10.287.130">
    <property type="match status" value="1"/>
</dbReference>
<dbReference type="STRING" id="478744.SAMN05444359_115115"/>
<keyword evidence="8" id="KW-0902">Two-component regulatory system</keyword>
<dbReference type="PROSITE" id="PS50109">
    <property type="entry name" value="HIS_KIN"/>
    <property type="match status" value="1"/>
</dbReference>
<evidence type="ECO:0000256" key="9">
    <source>
        <dbReference type="SAM" id="Phobius"/>
    </source>
</evidence>
<dbReference type="SUPFAM" id="SSF55874">
    <property type="entry name" value="ATPase domain of HSP90 chaperone/DNA topoisomerase II/histidine kinase"/>
    <property type="match status" value="1"/>
</dbReference>
<gene>
    <name evidence="11" type="ORF">SAMN05444359_115115</name>
</gene>
<keyword evidence="9" id="KW-0812">Transmembrane</keyword>
<evidence type="ECO:0000256" key="6">
    <source>
        <dbReference type="ARBA" id="ARBA00022777"/>
    </source>
</evidence>
<keyword evidence="9" id="KW-0472">Membrane</keyword>
<evidence type="ECO:0000256" key="3">
    <source>
        <dbReference type="ARBA" id="ARBA00022553"/>
    </source>
</evidence>
<sequence length="388" mass="44083">MNIFQTTSRWPLYLAVVGLVIVIASVWYTNNLAAQLATTEQNYANLFGLAIEDLNKIDTAEDLERDFTLQSEILDRMETVPRILTDTKGNIESWNGFGSWEPDTNEVRKILEEWIEQGREPIRIDVQIMYFGESRLLRQLRFFPYIQGFLILSFIIIGFIGINQARRAEQNRVWVGMAKETAHQLGTPISAIMGWVEHLKLMYAEDEDLMEVSSELEKDVDRLSMVANRFSKIGAAPELQSVNVYLELARCREYMEKRAPRKVNFDFPAPDAGEDMIAINPLLFDWVVENLLRNALDAMDGKGTISGAVRVLENKVMIDISDTGKGIAPKDIRKVFNPGFTTKKRGWGLGLSLVKRIVQEYHKGKIAVSRSEVGKGTTFTITLPRVMN</sequence>
<evidence type="ECO:0000313" key="12">
    <source>
        <dbReference type="Proteomes" id="UP000199021"/>
    </source>
</evidence>
<dbReference type="Proteomes" id="UP000199021">
    <property type="component" value="Unassembled WGS sequence"/>
</dbReference>
<keyword evidence="4" id="KW-0808">Transferase</keyword>
<keyword evidence="6 11" id="KW-0418">Kinase</keyword>
<name>A0A1H9IS62_9BACT</name>
<dbReference type="InterPro" id="IPR003594">
    <property type="entry name" value="HATPase_dom"/>
</dbReference>
<dbReference type="SMART" id="SM00387">
    <property type="entry name" value="HATPase_c"/>
    <property type="match status" value="1"/>
</dbReference>
<organism evidence="11 12">
    <name type="scientific">Neolewinella agarilytica</name>
    <dbReference type="NCBI Taxonomy" id="478744"/>
    <lineage>
        <taxon>Bacteria</taxon>
        <taxon>Pseudomonadati</taxon>
        <taxon>Bacteroidota</taxon>
        <taxon>Saprospiria</taxon>
        <taxon>Saprospirales</taxon>
        <taxon>Lewinellaceae</taxon>
        <taxon>Neolewinella</taxon>
    </lineage>
</organism>
<dbReference type="EMBL" id="FOFB01000015">
    <property type="protein sequence ID" value="SEQ77368.1"/>
    <property type="molecule type" value="Genomic_DNA"/>
</dbReference>
<dbReference type="OrthoDB" id="1931120at2"/>
<evidence type="ECO:0000313" key="11">
    <source>
        <dbReference type="EMBL" id="SEQ77368.1"/>
    </source>
</evidence>
<dbReference type="InterPro" id="IPR036890">
    <property type="entry name" value="HATPase_C_sf"/>
</dbReference>
<dbReference type="GO" id="GO:0005524">
    <property type="term" value="F:ATP binding"/>
    <property type="evidence" value="ECO:0007669"/>
    <property type="project" value="UniProtKB-KW"/>
</dbReference>
<keyword evidence="5" id="KW-0547">Nucleotide-binding</keyword>
<evidence type="ECO:0000256" key="8">
    <source>
        <dbReference type="ARBA" id="ARBA00023012"/>
    </source>
</evidence>
<comment type="catalytic activity">
    <reaction evidence="1">
        <text>ATP + protein L-histidine = ADP + protein N-phospho-L-histidine.</text>
        <dbReference type="EC" id="2.7.13.3"/>
    </reaction>
</comment>
<dbReference type="InParanoid" id="A0A1H9IS62"/>
<dbReference type="EC" id="2.7.13.3" evidence="2"/>
<dbReference type="PANTHER" id="PTHR43065">
    <property type="entry name" value="SENSOR HISTIDINE KINASE"/>
    <property type="match status" value="1"/>
</dbReference>
<protein>
    <recommendedName>
        <fullName evidence="2">histidine kinase</fullName>
        <ecNumber evidence="2">2.7.13.3</ecNumber>
    </recommendedName>
</protein>
<accession>A0A1H9IS62</accession>
<dbReference type="Pfam" id="PF02518">
    <property type="entry name" value="HATPase_c"/>
    <property type="match status" value="1"/>
</dbReference>
<feature type="transmembrane region" description="Helical" evidence="9">
    <location>
        <begin position="142"/>
        <end position="162"/>
    </location>
</feature>
<evidence type="ECO:0000256" key="2">
    <source>
        <dbReference type="ARBA" id="ARBA00012438"/>
    </source>
</evidence>
<dbReference type="Gene3D" id="3.30.565.10">
    <property type="entry name" value="Histidine kinase-like ATPase, C-terminal domain"/>
    <property type="match status" value="1"/>
</dbReference>
<keyword evidence="3" id="KW-0597">Phosphoprotein</keyword>
<keyword evidence="7" id="KW-0067">ATP-binding</keyword>
<dbReference type="InterPro" id="IPR036097">
    <property type="entry name" value="HisK_dim/P_sf"/>
</dbReference>
<evidence type="ECO:0000256" key="4">
    <source>
        <dbReference type="ARBA" id="ARBA00022679"/>
    </source>
</evidence>
<dbReference type="CDD" id="cd00082">
    <property type="entry name" value="HisKA"/>
    <property type="match status" value="1"/>
</dbReference>
<dbReference type="GO" id="GO:0000155">
    <property type="term" value="F:phosphorelay sensor kinase activity"/>
    <property type="evidence" value="ECO:0007669"/>
    <property type="project" value="InterPro"/>
</dbReference>
<reference evidence="12" key="1">
    <citation type="submission" date="2016-10" db="EMBL/GenBank/DDBJ databases">
        <authorList>
            <person name="Varghese N."/>
            <person name="Submissions S."/>
        </authorList>
    </citation>
    <scope>NUCLEOTIDE SEQUENCE [LARGE SCALE GENOMIC DNA]</scope>
    <source>
        <strain evidence="12">DSM 24740</strain>
    </source>
</reference>
<dbReference type="PRINTS" id="PR00344">
    <property type="entry name" value="BCTRLSENSOR"/>
</dbReference>
<keyword evidence="9" id="KW-1133">Transmembrane helix</keyword>
<evidence type="ECO:0000259" key="10">
    <source>
        <dbReference type="PROSITE" id="PS50109"/>
    </source>
</evidence>
<feature type="transmembrane region" description="Helical" evidence="9">
    <location>
        <begin position="12"/>
        <end position="29"/>
    </location>
</feature>
<dbReference type="InterPro" id="IPR003661">
    <property type="entry name" value="HisK_dim/P_dom"/>
</dbReference>
<dbReference type="PANTHER" id="PTHR43065:SF10">
    <property type="entry name" value="PEROXIDE STRESS-ACTIVATED HISTIDINE KINASE MAK3"/>
    <property type="match status" value="1"/>
</dbReference>
<keyword evidence="12" id="KW-1185">Reference proteome</keyword>
<dbReference type="InterPro" id="IPR005467">
    <property type="entry name" value="His_kinase_dom"/>
</dbReference>